<dbReference type="FunFam" id="3.30.70.330:FF:000695">
    <property type="entry name" value="Blast:CCR4-NOT transcription complex subunit 11"/>
    <property type="match status" value="1"/>
</dbReference>
<evidence type="ECO:0000259" key="9">
    <source>
        <dbReference type="PROSITE" id="PS50954"/>
    </source>
</evidence>
<feature type="region of interest" description="Disordered" evidence="7">
    <location>
        <begin position="185"/>
        <end position="204"/>
    </location>
</feature>
<keyword evidence="5 8" id="KW-0472">Membrane</keyword>
<dbReference type="PROSITE" id="PS50954">
    <property type="entry name" value="LEM"/>
    <property type="match status" value="1"/>
</dbReference>
<evidence type="ECO:0000256" key="8">
    <source>
        <dbReference type="SAM" id="Phobius"/>
    </source>
</evidence>
<feature type="compositionally biased region" description="Polar residues" evidence="7">
    <location>
        <begin position="681"/>
        <end position="693"/>
    </location>
</feature>
<dbReference type="EMBL" id="GANO01004538">
    <property type="protein sequence ID" value="JAB55333.1"/>
    <property type="molecule type" value="mRNA"/>
</dbReference>
<reference evidence="10" key="1">
    <citation type="journal article" date="2014" name="Insect Biochem. Mol. Biol.">
        <title>An insight into the sialome of the frog biting fly, Corethrella appendiculata.</title>
        <authorList>
            <person name="Ribeiro J.M.C."/>
            <person name="Chagas A.C."/>
            <person name="Pham V.M."/>
            <person name="Lounibos L.P."/>
            <person name="Calvo E."/>
        </authorList>
    </citation>
    <scope>NUCLEOTIDE SEQUENCE</scope>
    <source>
        <tissue evidence="10">Salivary glands</tissue>
    </source>
</reference>
<protein>
    <submittedName>
        <fullName evidence="10">Putative man1</fullName>
    </submittedName>
</protein>
<dbReference type="Gene3D" id="3.30.70.330">
    <property type="match status" value="1"/>
</dbReference>
<feature type="region of interest" description="Disordered" evidence="7">
    <location>
        <begin position="869"/>
        <end position="888"/>
    </location>
</feature>
<feature type="region of interest" description="Disordered" evidence="7">
    <location>
        <begin position="57"/>
        <end position="102"/>
    </location>
</feature>
<feature type="region of interest" description="Disordered" evidence="7">
    <location>
        <begin position="240"/>
        <end position="267"/>
    </location>
</feature>
<dbReference type="GO" id="GO:0005637">
    <property type="term" value="C:nuclear inner membrane"/>
    <property type="evidence" value="ECO:0007669"/>
    <property type="project" value="UniProtKB-SubCell"/>
</dbReference>
<feature type="transmembrane region" description="Helical" evidence="8">
    <location>
        <begin position="378"/>
        <end position="400"/>
    </location>
</feature>
<geneLocation type="mitochondrion" evidence="10"/>
<dbReference type="InterPro" id="IPR003887">
    <property type="entry name" value="LEM_dom"/>
</dbReference>
<feature type="region of interest" description="Disordered" evidence="7">
    <location>
        <begin position="314"/>
        <end position="333"/>
    </location>
</feature>
<name>U5EPU7_9DIPT</name>
<organism evidence="10">
    <name type="scientific">Corethrella appendiculata</name>
    <dbReference type="NCBI Taxonomy" id="1370023"/>
    <lineage>
        <taxon>Eukaryota</taxon>
        <taxon>Metazoa</taxon>
        <taxon>Ecdysozoa</taxon>
        <taxon>Arthropoda</taxon>
        <taxon>Hexapoda</taxon>
        <taxon>Insecta</taxon>
        <taxon>Pterygota</taxon>
        <taxon>Neoptera</taxon>
        <taxon>Endopterygota</taxon>
        <taxon>Diptera</taxon>
        <taxon>Nematocera</taxon>
        <taxon>Culicoidea</taxon>
        <taxon>Chaoboridae</taxon>
        <taxon>Corethrella</taxon>
    </lineage>
</organism>
<feature type="region of interest" description="Disordered" evidence="7">
    <location>
        <begin position="120"/>
        <end position="163"/>
    </location>
</feature>
<dbReference type="SMART" id="SM00540">
    <property type="entry name" value="LEM"/>
    <property type="match status" value="1"/>
</dbReference>
<keyword evidence="3 8" id="KW-0812">Transmembrane</keyword>
<dbReference type="CDD" id="cd12934">
    <property type="entry name" value="LEM"/>
    <property type="match status" value="1"/>
</dbReference>
<feature type="compositionally biased region" description="Polar residues" evidence="7">
    <location>
        <begin position="193"/>
        <end position="204"/>
    </location>
</feature>
<dbReference type="GO" id="GO:0030514">
    <property type="term" value="P:negative regulation of BMP signaling pathway"/>
    <property type="evidence" value="ECO:0007669"/>
    <property type="project" value="TreeGrafter"/>
</dbReference>
<evidence type="ECO:0000256" key="2">
    <source>
        <dbReference type="ARBA" id="ARBA00022553"/>
    </source>
</evidence>
<dbReference type="InterPro" id="IPR012677">
    <property type="entry name" value="Nucleotide-bd_a/b_plait_sf"/>
</dbReference>
<dbReference type="SUPFAM" id="SSF81995">
    <property type="entry name" value="beta-sandwich domain of Sec23/24"/>
    <property type="match status" value="1"/>
</dbReference>
<dbReference type="Gene3D" id="1.10.10.1180">
    <property type="entry name" value="MAN1, winged-helix domain"/>
    <property type="match status" value="1"/>
</dbReference>
<dbReference type="Gene3D" id="1.10.720.40">
    <property type="match status" value="1"/>
</dbReference>
<keyword evidence="10" id="KW-0496">Mitochondrion</keyword>
<feature type="region of interest" description="Disordered" evidence="7">
    <location>
        <begin position="681"/>
        <end position="718"/>
    </location>
</feature>
<proteinExistence type="evidence at transcript level"/>
<dbReference type="InterPro" id="IPR052277">
    <property type="entry name" value="INM_ESCRT-Associated"/>
</dbReference>
<feature type="compositionally biased region" description="Polar residues" evidence="7">
    <location>
        <begin position="64"/>
        <end position="74"/>
    </location>
</feature>
<dbReference type="InterPro" id="IPR011015">
    <property type="entry name" value="LEM/LEM-like_dom_sf"/>
</dbReference>
<feature type="compositionally biased region" description="Low complexity" evidence="7">
    <location>
        <begin position="248"/>
        <end position="267"/>
    </location>
</feature>
<dbReference type="SUPFAM" id="SSF63451">
    <property type="entry name" value="LEM domain"/>
    <property type="match status" value="1"/>
</dbReference>
<keyword evidence="6" id="KW-0539">Nucleus</keyword>
<keyword evidence="4 8" id="KW-1133">Transmembrane helix</keyword>
<dbReference type="AlphaFoldDB" id="U5EPU7"/>
<dbReference type="InterPro" id="IPR018996">
    <property type="entry name" value="Man1/Src1-like_C"/>
</dbReference>
<accession>U5EPU7</accession>
<dbReference type="GO" id="GO:0031490">
    <property type="term" value="F:chromatin DNA binding"/>
    <property type="evidence" value="ECO:0007669"/>
    <property type="project" value="TreeGrafter"/>
</dbReference>
<evidence type="ECO:0000313" key="10">
    <source>
        <dbReference type="EMBL" id="JAB55333.1"/>
    </source>
</evidence>
<dbReference type="Pfam" id="PF03020">
    <property type="entry name" value="LEM"/>
    <property type="match status" value="1"/>
</dbReference>
<feature type="compositionally biased region" description="Polar residues" evidence="7">
    <location>
        <begin position="85"/>
        <end position="102"/>
    </location>
</feature>
<evidence type="ECO:0000256" key="6">
    <source>
        <dbReference type="ARBA" id="ARBA00023242"/>
    </source>
</evidence>
<feature type="compositionally biased region" description="Low complexity" evidence="7">
    <location>
        <begin position="125"/>
        <end position="142"/>
    </location>
</feature>
<feature type="transmembrane region" description="Helical" evidence="8">
    <location>
        <begin position="553"/>
        <end position="580"/>
    </location>
</feature>
<dbReference type="InterPro" id="IPR041885">
    <property type="entry name" value="MAN1_winged_helix_dom"/>
</dbReference>
<dbReference type="PANTHER" id="PTHR13428">
    <property type="entry name" value="INNER NUCLEAR MEMBRANE PROTEIN MAN1 LEM DOMAIN CONTAINING PROTEIN"/>
    <property type="match status" value="1"/>
</dbReference>
<dbReference type="SUPFAM" id="SSF54928">
    <property type="entry name" value="RNA-binding domain, RBD"/>
    <property type="match status" value="1"/>
</dbReference>
<dbReference type="GO" id="GO:0006998">
    <property type="term" value="P:nuclear envelope organization"/>
    <property type="evidence" value="ECO:0007669"/>
    <property type="project" value="TreeGrafter"/>
</dbReference>
<feature type="compositionally biased region" description="Polar residues" evidence="7">
    <location>
        <begin position="143"/>
        <end position="155"/>
    </location>
</feature>
<comment type="subcellular location">
    <subcellularLocation>
        <location evidence="1">Nucleus inner membrane</location>
        <topology evidence="1">Multi-pass membrane protein</topology>
    </subcellularLocation>
</comment>
<dbReference type="Pfam" id="PF09402">
    <property type="entry name" value="MSC"/>
    <property type="match status" value="1"/>
</dbReference>
<dbReference type="FunFam" id="1.10.720.40:FF:000001">
    <property type="entry name" value="LEM domain containing 2, isoform CRA_a"/>
    <property type="match status" value="1"/>
</dbReference>
<keyword evidence="2" id="KW-0597">Phosphoprotein</keyword>
<dbReference type="PANTHER" id="PTHR13428:SF12">
    <property type="entry name" value="INNER NUCLEAR MEMBRANE PROTEIN MAN1"/>
    <property type="match status" value="1"/>
</dbReference>
<evidence type="ECO:0000256" key="4">
    <source>
        <dbReference type="ARBA" id="ARBA00022989"/>
    </source>
</evidence>
<evidence type="ECO:0000256" key="5">
    <source>
        <dbReference type="ARBA" id="ARBA00023136"/>
    </source>
</evidence>
<evidence type="ECO:0000256" key="7">
    <source>
        <dbReference type="SAM" id="MobiDB-lite"/>
    </source>
</evidence>
<evidence type="ECO:0000256" key="1">
    <source>
        <dbReference type="ARBA" id="ARBA00004473"/>
    </source>
</evidence>
<feature type="domain" description="LEM" evidence="9">
    <location>
        <begin position="13"/>
        <end position="57"/>
    </location>
</feature>
<evidence type="ECO:0000256" key="3">
    <source>
        <dbReference type="ARBA" id="ARBA00022692"/>
    </source>
</evidence>
<dbReference type="InterPro" id="IPR035979">
    <property type="entry name" value="RBD_domain_sf"/>
</dbReference>
<sequence>MSNRNSNNNNNNLDNLDLLSDDELSLRLVQYGFQNLPVTSTTRKVLIKKLRTYMDNEKQKLRSETSYATSYSSGEESDNDIRAKVTTNPSTGTTNSKSNRVTVSGIVPPQTMTNIYKHNMPPPSLSTTSRISKSSGIGASSALANHQQTQQQNRASSSMMNNNKNSVYISPVMINNDSDSDDIDYANLKSSDKSNNNFAMSSPTSNLKSLHQRYTTIGGNQSIGSGLGVSDKRYSASPQLPSNSFTINSSDSANSSSNGSATNSLDSPFVSECTKRLLQLRDETVNNENNHNKNNLRNRSSLLSSMNNHHQHHYPYQASQQQQQQQQQYQYQQQQLKMNENDIVTHAEPSPEPPHIPLHVACSNLINKLDEYYGFKQTFIPCILLCLFISFLVFIAFIYLTMSPNITSTLVSIDTKYDLCTQDYEPGHCIDESDIQPALNLLKMIAVELQNRVEQHHCYDKSISGVMTVDEMLKFAIEKYETSQVWQILRELHNMEYLIDKNPQWKINHVDMDGNQIDFDEVMNRRATKTNCLTILQPKLPLTCLIVNKLRTFSLMIGCLAILLIVTYLGQMFISFCVYVKRSRKEQVNNLITEITSAVMQQSIEAAAADASAGDSPASAAVIVNHLRDRLMSPLKRKQLEWAWIAAMKFLEQNESRIQFEIGNHGGEDFKMMRWIDTLPTSQHNSPPMNRSPGTGAAGSGSTKKWQSPAFDKTNKINDPPTPCLKIRQMFDKYEINDPNLKTIVSDAILEKVGGKCKIFDIQLDRNTCCVYVRCATNEDAGMIHDEMNGWWFDNRLVSMKFLRLERYLNRFPHSQAGVCLKLSNTLNSSLTSAQQQQLNQNQNKANHSGSKLLNNRNTMAAAAILTNGEDDDDNYYNGDDDDGREED</sequence>